<dbReference type="Pfam" id="PF01370">
    <property type="entry name" value="Epimerase"/>
    <property type="match status" value="1"/>
</dbReference>
<dbReference type="Proteomes" id="UP001262754">
    <property type="component" value="Unassembled WGS sequence"/>
</dbReference>
<comment type="pathway">
    <text evidence="1">Bacterial outer membrane biogenesis; LPS O-antigen biosynthesis.</text>
</comment>
<dbReference type="InterPro" id="IPR001509">
    <property type="entry name" value="Epimerase_deHydtase"/>
</dbReference>
<dbReference type="Gene3D" id="3.40.50.720">
    <property type="entry name" value="NAD(P)-binding Rossmann-like Domain"/>
    <property type="match status" value="1"/>
</dbReference>
<dbReference type="InterPro" id="IPR036291">
    <property type="entry name" value="NAD(P)-bd_dom_sf"/>
</dbReference>
<dbReference type="EMBL" id="JAVDRL010000006">
    <property type="protein sequence ID" value="MDR6531542.1"/>
    <property type="molecule type" value="Genomic_DNA"/>
</dbReference>
<evidence type="ECO:0000256" key="2">
    <source>
        <dbReference type="ARBA" id="ARBA00007637"/>
    </source>
</evidence>
<proteinExistence type="inferred from homology"/>
<evidence type="ECO:0000256" key="1">
    <source>
        <dbReference type="ARBA" id="ARBA00005125"/>
    </source>
</evidence>
<evidence type="ECO:0000259" key="3">
    <source>
        <dbReference type="Pfam" id="PF01370"/>
    </source>
</evidence>
<dbReference type="RefSeq" id="WP_310031533.1">
    <property type="nucleotide sequence ID" value="NZ_JAVDRL010000006.1"/>
</dbReference>
<feature type="domain" description="NAD-dependent epimerase/dehydratase" evidence="3">
    <location>
        <begin position="4"/>
        <end position="225"/>
    </location>
</feature>
<evidence type="ECO:0000313" key="5">
    <source>
        <dbReference type="Proteomes" id="UP001262754"/>
    </source>
</evidence>
<protein>
    <submittedName>
        <fullName evidence="4">Nucleoside-diphosphate-sugar epimerase</fullName>
    </submittedName>
</protein>
<comment type="similarity">
    <text evidence="2">Belongs to the NAD(P)-dependent epimerase/dehydratase family.</text>
</comment>
<dbReference type="SUPFAM" id="SSF51735">
    <property type="entry name" value="NAD(P)-binding Rossmann-fold domains"/>
    <property type="match status" value="1"/>
</dbReference>
<dbReference type="PANTHER" id="PTHR43000">
    <property type="entry name" value="DTDP-D-GLUCOSE 4,6-DEHYDRATASE-RELATED"/>
    <property type="match status" value="1"/>
</dbReference>
<reference evidence="4 5" key="1">
    <citation type="submission" date="2023-07" db="EMBL/GenBank/DDBJ databases">
        <title>Sorghum-associated microbial communities from plants grown in Nebraska, USA.</title>
        <authorList>
            <person name="Schachtman D."/>
        </authorList>
    </citation>
    <scope>NUCLEOTIDE SEQUENCE [LARGE SCALE GENOMIC DNA]</scope>
    <source>
        <strain evidence="4 5">DS2154</strain>
    </source>
</reference>
<name>A0ABU1MZD5_9CAUL</name>
<sequence length="306" mass="33317">MKRALVIGSEGNIGKPLAAHLRAGGWEVLCADIKPGWRKDYLQVDINQPADLMPTLRWKPDVIFALAAVVSRVTCEQASSLAVSTNLGGLNNVILLAQAADAKLVYFSTSEVYGPTDGPMDEIATVPRPNNRYGLTKLLGEQLVDYEVAQHGLRAVTLRPFMIYDENEDFGDHRSAMIRFAHDLARGLPIEVHRGGARGWLHISDAVRAIEAAAGVDEHTVINIGHPDITPIEALAEGLRTRLDAAPSLITLRDLPARMTAAKQPALDRMRDLLGVSPKVSLDEGLDRVVARVRARLAQGRLEQPA</sequence>
<organism evidence="4 5">
    <name type="scientific">Caulobacter rhizosphaerae</name>
    <dbReference type="NCBI Taxonomy" id="2010972"/>
    <lineage>
        <taxon>Bacteria</taxon>
        <taxon>Pseudomonadati</taxon>
        <taxon>Pseudomonadota</taxon>
        <taxon>Alphaproteobacteria</taxon>
        <taxon>Caulobacterales</taxon>
        <taxon>Caulobacteraceae</taxon>
        <taxon>Caulobacter</taxon>
    </lineage>
</organism>
<comment type="caution">
    <text evidence="4">The sequence shown here is derived from an EMBL/GenBank/DDBJ whole genome shotgun (WGS) entry which is preliminary data.</text>
</comment>
<accession>A0ABU1MZD5</accession>
<gene>
    <name evidence="4" type="ORF">J2800_002289</name>
</gene>
<keyword evidence="5" id="KW-1185">Reference proteome</keyword>
<dbReference type="CDD" id="cd08946">
    <property type="entry name" value="SDR_e"/>
    <property type="match status" value="1"/>
</dbReference>
<evidence type="ECO:0000313" key="4">
    <source>
        <dbReference type="EMBL" id="MDR6531542.1"/>
    </source>
</evidence>